<comment type="subunit">
    <text evidence="8">Heterodimer. The mRNA-capping enzyme is composed of two separate chains alpha and beta, respectively a mRNA guanylyltransferase and an mRNA 5'-triphosphate monophosphatase.</text>
</comment>
<evidence type="ECO:0000313" key="11">
    <source>
        <dbReference type="Proteomes" id="UP001211907"/>
    </source>
</evidence>
<keyword evidence="11" id="KW-1185">Reference proteome</keyword>
<keyword evidence="6 8" id="KW-0539">Nucleus</keyword>
<evidence type="ECO:0000256" key="4">
    <source>
        <dbReference type="ARBA" id="ARBA00022664"/>
    </source>
</evidence>
<feature type="domain" description="mRNA triphosphatase Cet1-like" evidence="9">
    <location>
        <begin position="18"/>
        <end position="223"/>
    </location>
</feature>
<organism evidence="10 11">
    <name type="scientific">Physocladia obscura</name>
    <dbReference type="NCBI Taxonomy" id="109957"/>
    <lineage>
        <taxon>Eukaryota</taxon>
        <taxon>Fungi</taxon>
        <taxon>Fungi incertae sedis</taxon>
        <taxon>Chytridiomycota</taxon>
        <taxon>Chytridiomycota incertae sedis</taxon>
        <taxon>Chytridiomycetes</taxon>
        <taxon>Chytridiales</taxon>
        <taxon>Chytriomycetaceae</taxon>
        <taxon>Physocladia</taxon>
    </lineage>
</organism>
<accession>A0AAD5XHL3</accession>
<dbReference type="Gene3D" id="3.20.100.10">
    <property type="entry name" value="mRNA triphosphatase Cet1-like"/>
    <property type="match status" value="1"/>
</dbReference>
<dbReference type="InterPro" id="IPR040343">
    <property type="entry name" value="Cet1/Ctl1"/>
</dbReference>
<evidence type="ECO:0000256" key="5">
    <source>
        <dbReference type="ARBA" id="ARBA00022801"/>
    </source>
</evidence>
<name>A0AAD5XHL3_9FUNG</name>
<dbReference type="EMBL" id="JADGJH010000897">
    <property type="protein sequence ID" value="KAJ3121233.1"/>
    <property type="molecule type" value="Genomic_DNA"/>
</dbReference>
<dbReference type="PANTHER" id="PTHR28118">
    <property type="entry name" value="POLYNUCLEOTIDE 5'-TRIPHOSPHATASE-RELATED"/>
    <property type="match status" value="1"/>
</dbReference>
<dbReference type="Pfam" id="PF02940">
    <property type="entry name" value="mRNA_triPase"/>
    <property type="match status" value="1"/>
</dbReference>
<comment type="subcellular location">
    <subcellularLocation>
        <location evidence="2 8">Nucleus</location>
    </subcellularLocation>
</comment>
<dbReference type="GO" id="GO:0140818">
    <property type="term" value="F:mRNA 5'-triphosphate monophosphatase activity"/>
    <property type="evidence" value="ECO:0007669"/>
    <property type="project" value="UniProtKB-EC"/>
</dbReference>
<dbReference type="InterPro" id="IPR033469">
    <property type="entry name" value="CYTH-like_dom_sf"/>
</dbReference>
<keyword evidence="8" id="KW-0506">mRNA capping</keyword>
<dbReference type="InterPro" id="IPR037009">
    <property type="entry name" value="mRNA_triPase_Cet1_sf"/>
</dbReference>
<dbReference type="CDD" id="cd07470">
    <property type="entry name" value="CYTH-like_mRNA_RTPase"/>
    <property type="match status" value="1"/>
</dbReference>
<dbReference type="Proteomes" id="UP001211907">
    <property type="component" value="Unassembled WGS sequence"/>
</dbReference>
<dbReference type="InterPro" id="IPR004206">
    <property type="entry name" value="mRNA_triPase_Cet1"/>
</dbReference>
<comment type="similarity">
    <text evidence="3 8">Belongs to the fungal TPase family.</text>
</comment>
<gene>
    <name evidence="10" type="primary">CET1</name>
    <name evidence="10" type="ORF">HK100_012457</name>
</gene>
<dbReference type="EC" id="3.6.1.74" evidence="8"/>
<comment type="function">
    <text evidence="8">First step of mRNA capping. Converts the 5'-triphosphate end of a nascent mRNA chain into a diphosphate end.</text>
</comment>
<comment type="caution">
    <text evidence="10">The sequence shown here is derived from an EMBL/GenBank/DDBJ whole genome shotgun (WGS) entry which is preliminary data.</text>
</comment>
<evidence type="ECO:0000256" key="6">
    <source>
        <dbReference type="ARBA" id="ARBA00023242"/>
    </source>
</evidence>
<dbReference type="GO" id="GO:0031533">
    <property type="term" value="C:mRNA capping enzyme complex"/>
    <property type="evidence" value="ECO:0007669"/>
    <property type="project" value="UniProtKB-UniRule"/>
</dbReference>
<keyword evidence="4 8" id="KW-0507">mRNA processing</keyword>
<evidence type="ECO:0000259" key="9">
    <source>
        <dbReference type="Pfam" id="PF02940"/>
    </source>
</evidence>
<comment type="cofactor">
    <cofactor evidence="1 8">
        <name>Mg(2+)</name>
        <dbReference type="ChEBI" id="CHEBI:18420"/>
    </cofactor>
</comment>
<evidence type="ECO:0000256" key="8">
    <source>
        <dbReference type="RuleBase" id="RU367053"/>
    </source>
</evidence>
<reference evidence="10" key="1">
    <citation type="submission" date="2020-05" db="EMBL/GenBank/DDBJ databases">
        <title>Phylogenomic resolution of chytrid fungi.</title>
        <authorList>
            <person name="Stajich J.E."/>
            <person name="Amses K."/>
            <person name="Simmons R."/>
            <person name="Seto K."/>
            <person name="Myers J."/>
            <person name="Bonds A."/>
            <person name="Quandt C.A."/>
            <person name="Barry K."/>
            <person name="Liu P."/>
            <person name="Grigoriev I."/>
            <person name="Longcore J.E."/>
            <person name="James T.Y."/>
        </authorList>
    </citation>
    <scope>NUCLEOTIDE SEQUENCE</scope>
    <source>
        <strain evidence="10">JEL0513</strain>
    </source>
</reference>
<protein>
    <recommendedName>
        <fullName evidence="8">mRNA-capping enzyme subunit beta</fullName>
        <ecNumber evidence="8">3.6.1.74</ecNumber>
    </recommendedName>
    <alternativeName>
        <fullName evidence="8">mRNA 5'-phosphatase</fullName>
    </alternativeName>
    <alternativeName>
        <fullName evidence="8">mRNA 5'-triphosphate monophosphatase</fullName>
    </alternativeName>
</protein>
<dbReference type="GO" id="GO:0006370">
    <property type="term" value="P:7-methylguanosine mRNA capping"/>
    <property type="evidence" value="ECO:0007669"/>
    <property type="project" value="UniProtKB-UniRule"/>
</dbReference>
<evidence type="ECO:0000256" key="1">
    <source>
        <dbReference type="ARBA" id="ARBA00001946"/>
    </source>
</evidence>
<proteinExistence type="inferred from homology"/>
<evidence type="ECO:0000256" key="2">
    <source>
        <dbReference type="ARBA" id="ARBA00004123"/>
    </source>
</evidence>
<dbReference type="PANTHER" id="PTHR28118:SF1">
    <property type="entry name" value="POLYNUCLEOTIDE 5'-TRIPHOSPHATASE CTL1-RELATED"/>
    <property type="match status" value="1"/>
</dbReference>
<dbReference type="AlphaFoldDB" id="A0AAD5XHL3"/>
<keyword evidence="5 8" id="KW-0378">Hydrolase</keyword>
<dbReference type="SUPFAM" id="SSF55154">
    <property type="entry name" value="CYTH-like phosphatases"/>
    <property type="match status" value="1"/>
</dbReference>
<evidence type="ECO:0000256" key="3">
    <source>
        <dbReference type="ARBA" id="ARBA00006345"/>
    </source>
</evidence>
<sequence>MSHSRFQPTMFVNKDPPDDIIRFVSDWLLAEITKLGNDPNIEIEAKLGVLVEKRSRAADERIKMAALTETVISESYFLQNVRFKSEMTLDYHGNFNRLLNKAVEDQRGAIRYTHRYEADKFYSPRRQNGEKVRVSVNKKTDEIIAVIEKTRVANLNVYSPNTGLDYRISINVETPVDAPYNEDEVIYQRDKDRLSYVHQCVQIDLTQVIDDSGKKVHELELEFASTEQILKEKEKLDHRQPNQFQEIVGILIKNVRVLARESNKFK</sequence>
<evidence type="ECO:0000256" key="7">
    <source>
        <dbReference type="ARBA" id="ARBA00047740"/>
    </source>
</evidence>
<dbReference type="GO" id="GO:0004651">
    <property type="term" value="F:polynucleotide 5'-phosphatase activity"/>
    <property type="evidence" value="ECO:0007669"/>
    <property type="project" value="UniProtKB-UniRule"/>
</dbReference>
<comment type="catalytic activity">
    <reaction evidence="7">
        <text>a 5'-end triphospho-ribonucleoside in mRNA + H2O = a 5'-end diphospho-ribonucleoside in mRNA + phosphate + H(+)</text>
        <dbReference type="Rhea" id="RHEA:67004"/>
        <dbReference type="Rhea" id="RHEA-COMP:17164"/>
        <dbReference type="Rhea" id="RHEA-COMP:17165"/>
        <dbReference type="ChEBI" id="CHEBI:15377"/>
        <dbReference type="ChEBI" id="CHEBI:15378"/>
        <dbReference type="ChEBI" id="CHEBI:43474"/>
        <dbReference type="ChEBI" id="CHEBI:167616"/>
        <dbReference type="ChEBI" id="CHEBI:167618"/>
        <dbReference type="EC" id="3.6.1.74"/>
    </reaction>
    <physiologicalReaction direction="left-to-right" evidence="7">
        <dbReference type="Rhea" id="RHEA:67005"/>
    </physiologicalReaction>
</comment>
<evidence type="ECO:0000313" key="10">
    <source>
        <dbReference type="EMBL" id="KAJ3121233.1"/>
    </source>
</evidence>